<feature type="compositionally biased region" description="Low complexity" evidence="1">
    <location>
        <begin position="135"/>
        <end position="160"/>
    </location>
</feature>
<protein>
    <submittedName>
        <fullName evidence="2">Uncharacterized protein</fullName>
    </submittedName>
</protein>
<accession>A0AAW2VW81</accession>
<proteinExistence type="predicted"/>
<organism evidence="2">
    <name type="scientific">Sesamum latifolium</name>
    <dbReference type="NCBI Taxonomy" id="2727402"/>
    <lineage>
        <taxon>Eukaryota</taxon>
        <taxon>Viridiplantae</taxon>
        <taxon>Streptophyta</taxon>
        <taxon>Embryophyta</taxon>
        <taxon>Tracheophyta</taxon>
        <taxon>Spermatophyta</taxon>
        <taxon>Magnoliopsida</taxon>
        <taxon>eudicotyledons</taxon>
        <taxon>Gunneridae</taxon>
        <taxon>Pentapetalae</taxon>
        <taxon>asterids</taxon>
        <taxon>lamiids</taxon>
        <taxon>Lamiales</taxon>
        <taxon>Pedaliaceae</taxon>
        <taxon>Sesamum</taxon>
    </lineage>
</organism>
<dbReference type="Pfam" id="PF03004">
    <property type="entry name" value="Transposase_24"/>
    <property type="match status" value="1"/>
</dbReference>
<comment type="caution">
    <text evidence="2">The sequence shown here is derived from an EMBL/GenBank/DDBJ whole genome shotgun (WGS) entry which is preliminary data.</text>
</comment>
<evidence type="ECO:0000313" key="2">
    <source>
        <dbReference type="EMBL" id="KAL0433184.1"/>
    </source>
</evidence>
<sequence>MEYCKFCGDPRYKATRDRNPRRKKSPYAVLRWICPPRAIWSDLLVLASYNYTIQSSTRNVYELRVHVPDDGMTRGIAPLPPGRGRGRGKMVRSLTSDASDAPEASRHPLLTPPAADEPPQSPLVDPTPPGPSIAPPGTSTIGRSFAPSPSPSSISQAPTAPWETRTFITLAEAHDFKPLHASMENLQTDPPIPKEFLVRGVEEARKAGTQPNWLGDGIWHELQAYWNSDEFKVKSTKNKANRVANPTASNSVYCGGPIRRPPNRMEVFADCYKKKVDGTWSGKRAEEVVETYQKLLEERISQPAPGEVGSSDGTVAVAQEDQLWVEAAGGESGAESSAWGLIL</sequence>
<gene>
    <name evidence="2" type="ORF">Slati_2652700</name>
</gene>
<dbReference type="AlphaFoldDB" id="A0AAW2VW81"/>
<reference evidence="2" key="1">
    <citation type="submission" date="2020-06" db="EMBL/GenBank/DDBJ databases">
        <authorList>
            <person name="Li T."/>
            <person name="Hu X."/>
            <person name="Zhang T."/>
            <person name="Song X."/>
            <person name="Zhang H."/>
            <person name="Dai N."/>
            <person name="Sheng W."/>
            <person name="Hou X."/>
            <person name="Wei L."/>
        </authorList>
    </citation>
    <scope>NUCLEOTIDE SEQUENCE</scope>
    <source>
        <strain evidence="2">KEN1</strain>
        <tissue evidence="2">Leaf</tissue>
    </source>
</reference>
<feature type="region of interest" description="Disordered" evidence="1">
    <location>
        <begin position="70"/>
        <end position="160"/>
    </location>
</feature>
<reference evidence="2" key="2">
    <citation type="journal article" date="2024" name="Plant">
        <title>Genomic evolution and insights into agronomic trait innovations of Sesamum species.</title>
        <authorList>
            <person name="Miao H."/>
            <person name="Wang L."/>
            <person name="Qu L."/>
            <person name="Liu H."/>
            <person name="Sun Y."/>
            <person name="Le M."/>
            <person name="Wang Q."/>
            <person name="Wei S."/>
            <person name="Zheng Y."/>
            <person name="Lin W."/>
            <person name="Duan Y."/>
            <person name="Cao H."/>
            <person name="Xiong S."/>
            <person name="Wang X."/>
            <person name="Wei L."/>
            <person name="Li C."/>
            <person name="Ma Q."/>
            <person name="Ju M."/>
            <person name="Zhao R."/>
            <person name="Li G."/>
            <person name="Mu C."/>
            <person name="Tian Q."/>
            <person name="Mei H."/>
            <person name="Zhang T."/>
            <person name="Gao T."/>
            <person name="Zhang H."/>
        </authorList>
    </citation>
    <scope>NUCLEOTIDE SEQUENCE</scope>
    <source>
        <strain evidence="2">KEN1</strain>
    </source>
</reference>
<evidence type="ECO:0000256" key="1">
    <source>
        <dbReference type="SAM" id="MobiDB-lite"/>
    </source>
</evidence>
<dbReference type="EMBL" id="JACGWN010000009">
    <property type="protein sequence ID" value="KAL0433184.1"/>
    <property type="molecule type" value="Genomic_DNA"/>
</dbReference>
<dbReference type="InterPro" id="IPR004252">
    <property type="entry name" value="Probable_transposase_24"/>
</dbReference>
<name>A0AAW2VW81_9LAMI</name>
<feature type="compositionally biased region" description="Pro residues" evidence="1">
    <location>
        <begin position="115"/>
        <end position="134"/>
    </location>
</feature>